<accession>A0A1M6XK80</accession>
<dbReference type="RefSeq" id="WP_068843694.1">
    <property type="nucleotide sequence ID" value="NZ_FRBT01000001.1"/>
</dbReference>
<dbReference type="EMBL" id="FRBT01000001">
    <property type="protein sequence ID" value="SHL06361.1"/>
    <property type="molecule type" value="Genomic_DNA"/>
</dbReference>
<name>A0A1M6XK80_9FLAO</name>
<proteinExistence type="predicted"/>
<protein>
    <submittedName>
        <fullName evidence="1">Uncharacterized protein</fullName>
    </submittedName>
</protein>
<dbReference type="Proteomes" id="UP000184028">
    <property type="component" value="Unassembled WGS sequence"/>
</dbReference>
<evidence type="ECO:0000313" key="2">
    <source>
        <dbReference type="Proteomes" id="UP000184028"/>
    </source>
</evidence>
<dbReference type="STRING" id="946677.SAMN05444484_101172"/>
<keyword evidence="2" id="KW-1185">Reference proteome</keyword>
<dbReference type="OrthoDB" id="8617543at2"/>
<dbReference type="AlphaFoldDB" id="A0A1M6XK80"/>
<reference evidence="2" key="1">
    <citation type="submission" date="2016-11" db="EMBL/GenBank/DDBJ databases">
        <authorList>
            <person name="Varghese N."/>
            <person name="Submissions S."/>
        </authorList>
    </citation>
    <scope>NUCLEOTIDE SEQUENCE [LARGE SCALE GENOMIC DNA]</scope>
    <source>
        <strain evidence="2">DSM 24724</strain>
    </source>
</reference>
<sequence>MQEWEPISLDELYIEILKTEKDLSEELKNFWNLTKIYPIKWKEKEFGEMGGGFWVVAICGSQVIWYNDIEEGFNISTYKIFGEIEKYWCNQDELVWSITKLYEMIKSAQYLMNGFRGIQESLQ</sequence>
<evidence type="ECO:0000313" key="1">
    <source>
        <dbReference type="EMBL" id="SHL06361.1"/>
    </source>
</evidence>
<gene>
    <name evidence="1" type="ORF">SAMN05444484_101172</name>
</gene>
<organism evidence="1 2">
    <name type="scientific">Flavobacterium chilense</name>
    <dbReference type="NCBI Taxonomy" id="946677"/>
    <lineage>
        <taxon>Bacteria</taxon>
        <taxon>Pseudomonadati</taxon>
        <taxon>Bacteroidota</taxon>
        <taxon>Flavobacteriia</taxon>
        <taxon>Flavobacteriales</taxon>
        <taxon>Flavobacteriaceae</taxon>
        <taxon>Flavobacterium</taxon>
    </lineage>
</organism>